<evidence type="ECO:0000313" key="4">
    <source>
        <dbReference type="Proteomes" id="UP000199416"/>
    </source>
</evidence>
<dbReference type="STRING" id="1190417.SAMN05660690_0706"/>
<dbReference type="RefSeq" id="WP_091363187.1">
    <property type="nucleotide sequence ID" value="NZ_FMZF01000001.1"/>
</dbReference>
<dbReference type="PANTHER" id="PTHR47260">
    <property type="entry name" value="UPF0644 PROTEIN PB2B4.06"/>
    <property type="match status" value="1"/>
</dbReference>
<gene>
    <name evidence="3" type="ORF">SAMN05660690_0706</name>
</gene>
<organism evidence="3 4">
    <name type="scientific">Geodermatophilus telluris</name>
    <dbReference type="NCBI Taxonomy" id="1190417"/>
    <lineage>
        <taxon>Bacteria</taxon>
        <taxon>Bacillati</taxon>
        <taxon>Actinomycetota</taxon>
        <taxon>Actinomycetes</taxon>
        <taxon>Geodermatophilales</taxon>
        <taxon>Geodermatophilaceae</taxon>
        <taxon>Geodermatophilus</taxon>
    </lineage>
</organism>
<evidence type="ECO:0000259" key="2">
    <source>
        <dbReference type="Pfam" id="PF03061"/>
    </source>
</evidence>
<dbReference type="EMBL" id="FMZF01000001">
    <property type="protein sequence ID" value="SDC14914.1"/>
    <property type="molecule type" value="Genomic_DNA"/>
</dbReference>
<name>A0A1G6J7T1_9ACTN</name>
<accession>A0A1G6J7T1</accession>
<dbReference type="Gene3D" id="3.10.129.10">
    <property type="entry name" value="Hotdog Thioesterase"/>
    <property type="match status" value="1"/>
</dbReference>
<dbReference type="Pfam" id="PF03061">
    <property type="entry name" value="4HBT"/>
    <property type="match status" value="1"/>
</dbReference>
<keyword evidence="4" id="KW-1185">Reference proteome</keyword>
<dbReference type="Proteomes" id="UP000199416">
    <property type="component" value="Unassembled WGS sequence"/>
</dbReference>
<feature type="domain" description="Thioesterase" evidence="2">
    <location>
        <begin position="117"/>
        <end position="180"/>
    </location>
</feature>
<dbReference type="PANTHER" id="PTHR47260:SF1">
    <property type="entry name" value="UPF0644 PROTEIN PB2B4.06"/>
    <property type="match status" value="1"/>
</dbReference>
<proteinExistence type="predicted"/>
<dbReference type="InterPro" id="IPR052061">
    <property type="entry name" value="PTE-AB_protein"/>
</dbReference>
<dbReference type="CDD" id="cd03443">
    <property type="entry name" value="PaaI_thioesterase"/>
    <property type="match status" value="1"/>
</dbReference>
<protein>
    <submittedName>
        <fullName evidence="3">Thioesterase superfamily protein</fullName>
    </submittedName>
</protein>
<dbReference type="AlphaFoldDB" id="A0A1G6J7T1"/>
<dbReference type="OrthoDB" id="9813282at2"/>
<evidence type="ECO:0000256" key="1">
    <source>
        <dbReference type="SAM" id="MobiDB-lite"/>
    </source>
</evidence>
<dbReference type="SUPFAM" id="SSF54637">
    <property type="entry name" value="Thioesterase/thiol ester dehydrase-isomerase"/>
    <property type="match status" value="1"/>
</dbReference>
<feature type="compositionally biased region" description="Low complexity" evidence="1">
    <location>
        <begin position="227"/>
        <end position="238"/>
    </location>
</feature>
<sequence>MTPDAEGAVHDPELMAAVADLGDALRGLVDASVRTTVPPAELREVAAAVRAARGRLAARTRPATQLPVLDDLLAFRRVYNPVTGVGSALAPPIRFREDADGVVAETSFGLAYEGPPGFLHGGMSGLVVDQALGVAAIRAGLWGMTARLELDYRRPVPLETPVVLRAAVAENAGRKVVVTGTVALAATPGTPLVEARGVFVLPREELRATYFAEITDASGRHAPPSRPTDATAPAGGAA</sequence>
<dbReference type="InterPro" id="IPR006683">
    <property type="entry name" value="Thioestr_dom"/>
</dbReference>
<dbReference type="InterPro" id="IPR029069">
    <property type="entry name" value="HotDog_dom_sf"/>
</dbReference>
<feature type="region of interest" description="Disordered" evidence="1">
    <location>
        <begin position="217"/>
        <end position="238"/>
    </location>
</feature>
<evidence type="ECO:0000313" key="3">
    <source>
        <dbReference type="EMBL" id="SDC14914.1"/>
    </source>
</evidence>
<reference evidence="4" key="1">
    <citation type="submission" date="2016-10" db="EMBL/GenBank/DDBJ databases">
        <authorList>
            <person name="Varghese N."/>
            <person name="Submissions S."/>
        </authorList>
    </citation>
    <scope>NUCLEOTIDE SEQUENCE [LARGE SCALE GENOMIC DNA]</scope>
    <source>
        <strain evidence="4">DSM 45421</strain>
    </source>
</reference>